<dbReference type="CDD" id="cd01610">
    <property type="entry name" value="PAP2_like"/>
    <property type="match status" value="1"/>
</dbReference>
<name>A0A2A6FTE0_9MICO</name>
<dbReference type="Gene3D" id="1.20.144.10">
    <property type="entry name" value="Phosphatidic acid phosphatase type 2/haloperoxidase"/>
    <property type="match status" value="1"/>
</dbReference>
<dbReference type="SMART" id="SM00014">
    <property type="entry name" value="acidPPc"/>
    <property type="match status" value="1"/>
</dbReference>
<dbReference type="PANTHER" id="PTHR14969:SF13">
    <property type="entry name" value="AT30094P"/>
    <property type="match status" value="1"/>
</dbReference>
<feature type="transmembrane region" description="Helical" evidence="1">
    <location>
        <begin position="64"/>
        <end position="83"/>
    </location>
</feature>
<evidence type="ECO:0000313" key="4">
    <source>
        <dbReference type="Proteomes" id="UP000219994"/>
    </source>
</evidence>
<dbReference type="InterPro" id="IPR036938">
    <property type="entry name" value="PAP2/HPO_sf"/>
</dbReference>
<accession>A0A2A6FTE0</accession>
<feature type="transmembrane region" description="Helical" evidence="1">
    <location>
        <begin position="136"/>
        <end position="155"/>
    </location>
</feature>
<dbReference type="InterPro" id="IPR000326">
    <property type="entry name" value="PAP2/HPO"/>
</dbReference>
<dbReference type="EMBL" id="NAEP01000023">
    <property type="protein sequence ID" value="PDQ36144.1"/>
    <property type="molecule type" value="Genomic_DNA"/>
</dbReference>
<dbReference type="Pfam" id="PF01569">
    <property type="entry name" value="PAP2"/>
    <property type="match status" value="1"/>
</dbReference>
<gene>
    <name evidence="3" type="ORF">B5766_03155</name>
</gene>
<dbReference type="Proteomes" id="UP000219994">
    <property type="component" value="Unassembled WGS sequence"/>
</dbReference>
<feature type="transmembrane region" description="Helical" evidence="1">
    <location>
        <begin position="162"/>
        <end position="182"/>
    </location>
</feature>
<protein>
    <recommendedName>
        <fullName evidence="2">Phosphatidic acid phosphatase type 2/haloperoxidase domain-containing protein</fullName>
    </recommendedName>
</protein>
<feature type="transmembrane region" description="Helical" evidence="1">
    <location>
        <begin position="90"/>
        <end position="110"/>
    </location>
</feature>
<evidence type="ECO:0000313" key="3">
    <source>
        <dbReference type="EMBL" id="PDQ36144.1"/>
    </source>
</evidence>
<dbReference type="SUPFAM" id="SSF48317">
    <property type="entry name" value="Acid phosphatase/Vanadium-dependent haloperoxidase"/>
    <property type="match status" value="1"/>
</dbReference>
<dbReference type="PANTHER" id="PTHR14969">
    <property type="entry name" value="SPHINGOSINE-1-PHOSPHATE PHOSPHOHYDROLASE"/>
    <property type="match status" value="1"/>
</dbReference>
<comment type="caution">
    <text evidence="3">The sequence shown here is derived from an EMBL/GenBank/DDBJ whole genome shotgun (WGS) entry which is preliminary data.</text>
</comment>
<organism evidence="3 4">
    <name type="scientific">Candidatus Lumbricidiphila eiseniae</name>
    <dbReference type="NCBI Taxonomy" id="1969409"/>
    <lineage>
        <taxon>Bacteria</taxon>
        <taxon>Bacillati</taxon>
        <taxon>Actinomycetota</taxon>
        <taxon>Actinomycetes</taxon>
        <taxon>Micrococcales</taxon>
        <taxon>Microbacteriaceae</taxon>
        <taxon>Candidatus Lumbricidiphila</taxon>
    </lineage>
</organism>
<evidence type="ECO:0000256" key="1">
    <source>
        <dbReference type="SAM" id="Phobius"/>
    </source>
</evidence>
<evidence type="ECO:0000259" key="2">
    <source>
        <dbReference type="SMART" id="SM00014"/>
    </source>
</evidence>
<feature type="transmembrane region" description="Helical" evidence="1">
    <location>
        <begin position="194"/>
        <end position="216"/>
    </location>
</feature>
<feature type="transmembrane region" description="Helical" evidence="1">
    <location>
        <begin position="14"/>
        <end position="31"/>
    </location>
</feature>
<dbReference type="AlphaFoldDB" id="A0A2A6FTE0"/>
<feature type="domain" description="Phosphatidic acid phosphatase type 2/haloperoxidase" evidence="2">
    <location>
        <begin position="94"/>
        <end position="205"/>
    </location>
</feature>
<reference evidence="4" key="1">
    <citation type="submission" date="2017-03" db="EMBL/GenBank/DDBJ databases">
        <authorList>
            <person name="Lund M.B."/>
        </authorList>
    </citation>
    <scope>NUCLEOTIDE SEQUENCE [LARGE SCALE GENOMIC DNA]</scope>
</reference>
<keyword evidence="1" id="KW-0472">Membrane</keyword>
<proteinExistence type="predicted"/>
<keyword evidence="1" id="KW-1133">Transmembrane helix</keyword>
<sequence length="222" mass="23992">MTSLPYRLNVPRRWIFWSVLLFAVTFAVGFLQKLLPALQWGTFNIALNTANSPFADWLARVLDSVNQVAVVAVILLIVVAVLGFGTRLGLLRGVGTCVAIGLGWVTTLAVKTTINQARPEFDLRHPLDLEVATKSFPSGHVVFVAALVAGLVWATHRSMTRTILFVLGSILILTVAWSRLYLGVHYPLDVIAGVLNGVAGYILVAGLWNLAAGLVLPSSGRH</sequence>
<keyword evidence="1" id="KW-0812">Transmembrane</keyword>